<dbReference type="EC" id="3.4.14.4" evidence="11"/>
<organism evidence="12 13">
    <name type="scientific">Bionectria ochroleuca</name>
    <name type="common">Gliocladium roseum</name>
    <dbReference type="NCBI Taxonomy" id="29856"/>
    <lineage>
        <taxon>Eukaryota</taxon>
        <taxon>Fungi</taxon>
        <taxon>Dikarya</taxon>
        <taxon>Ascomycota</taxon>
        <taxon>Pezizomycotina</taxon>
        <taxon>Sordariomycetes</taxon>
        <taxon>Hypocreomycetidae</taxon>
        <taxon>Hypocreales</taxon>
        <taxon>Bionectriaceae</taxon>
        <taxon>Clonostachys</taxon>
    </lineage>
</organism>
<dbReference type="EMBL" id="CABFNS010000826">
    <property type="protein sequence ID" value="VUC30927.1"/>
    <property type="molecule type" value="Genomic_DNA"/>
</dbReference>
<keyword evidence="8 11" id="KW-0378">Hydrolase</keyword>
<reference evidence="12 13" key="1">
    <citation type="submission" date="2019-06" db="EMBL/GenBank/DDBJ databases">
        <authorList>
            <person name="Broberg M."/>
        </authorList>
    </citation>
    <scope>NUCLEOTIDE SEQUENCE [LARGE SCALE GENOMIC DNA]</scope>
</reference>
<comment type="caution">
    <text evidence="12">The sequence shown here is derived from an EMBL/GenBank/DDBJ whole genome shotgun (WGS) entry which is preliminary data.</text>
</comment>
<comment type="cofactor">
    <cofactor evidence="11">
        <name>Zn(2+)</name>
        <dbReference type="ChEBI" id="CHEBI:29105"/>
    </cofactor>
    <text evidence="11">Binds 1 zinc ion per subunit.</text>
</comment>
<evidence type="ECO:0000313" key="13">
    <source>
        <dbReference type="Proteomes" id="UP000766486"/>
    </source>
</evidence>
<evidence type="ECO:0000256" key="4">
    <source>
        <dbReference type="ARBA" id="ARBA00022438"/>
    </source>
</evidence>
<comment type="catalytic activity">
    <reaction evidence="1 11">
        <text>Release of an N-terminal dipeptide from a peptide comprising four or more residues, with broad specificity. Also acts on dipeptidyl 2-naphthylamides.</text>
        <dbReference type="EC" id="3.4.14.4"/>
    </reaction>
</comment>
<evidence type="ECO:0000256" key="2">
    <source>
        <dbReference type="ARBA" id="ARBA00004496"/>
    </source>
</evidence>
<evidence type="ECO:0000256" key="1">
    <source>
        <dbReference type="ARBA" id="ARBA00001336"/>
    </source>
</evidence>
<keyword evidence="7 11" id="KW-0479">Metal-binding</keyword>
<evidence type="ECO:0000256" key="9">
    <source>
        <dbReference type="ARBA" id="ARBA00022833"/>
    </source>
</evidence>
<keyword evidence="5 11" id="KW-0963">Cytoplasm</keyword>
<dbReference type="InterPro" id="IPR005317">
    <property type="entry name" value="Dipeptidyl-peptase3"/>
</dbReference>
<dbReference type="Proteomes" id="UP000766486">
    <property type="component" value="Unassembled WGS sequence"/>
</dbReference>
<dbReference type="PANTHER" id="PTHR23422:SF11">
    <property type="entry name" value="DIPEPTIDYL PEPTIDASE 3"/>
    <property type="match status" value="1"/>
</dbReference>
<comment type="subcellular location">
    <subcellularLocation>
        <location evidence="2">Cytoplasm</location>
    </subcellularLocation>
</comment>
<dbReference type="InterPro" id="IPR039461">
    <property type="entry name" value="Peptidase_M49"/>
</dbReference>
<evidence type="ECO:0000256" key="8">
    <source>
        <dbReference type="ARBA" id="ARBA00022801"/>
    </source>
</evidence>
<accession>A0ABY6UIC8</accession>
<evidence type="ECO:0000256" key="7">
    <source>
        <dbReference type="ARBA" id="ARBA00022723"/>
    </source>
</evidence>
<dbReference type="PANTHER" id="PTHR23422">
    <property type="entry name" value="DIPEPTIDYL PEPTIDASE III-RELATED"/>
    <property type="match status" value="1"/>
</dbReference>
<name>A0ABY6UIC8_BIOOC</name>
<evidence type="ECO:0000256" key="6">
    <source>
        <dbReference type="ARBA" id="ARBA00022670"/>
    </source>
</evidence>
<evidence type="ECO:0000256" key="5">
    <source>
        <dbReference type="ARBA" id="ARBA00022490"/>
    </source>
</evidence>
<keyword evidence="13" id="KW-1185">Reference proteome</keyword>
<gene>
    <name evidence="12" type="ORF">CLO192961_LOCUS296277</name>
</gene>
<protein>
    <recommendedName>
        <fullName evidence="11">Dipeptidyl peptidase 3</fullName>
        <ecNumber evidence="11">3.4.14.4</ecNumber>
    </recommendedName>
    <alternativeName>
        <fullName evidence="11">Dipeptidyl aminopeptidase III</fullName>
    </alternativeName>
    <alternativeName>
        <fullName evidence="11">Dipeptidyl peptidase III</fullName>
    </alternativeName>
</protein>
<keyword evidence="9 11" id="KW-0862">Zinc</keyword>
<evidence type="ECO:0000256" key="10">
    <source>
        <dbReference type="ARBA" id="ARBA00023049"/>
    </source>
</evidence>
<evidence type="ECO:0000256" key="11">
    <source>
        <dbReference type="PIRNR" id="PIRNR007828"/>
    </source>
</evidence>
<keyword evidence="10 11" id="KW-0482">Metalloprotease</keyword>
<dbReference type="PIRSF" id="PIRSF007828">
    <property type="entry name" value="Dipeptidyl-peptidase_III"/>
    <property type="match status" value="1"/>
</dbReference>
<dbReference type="Pfam" id="PF03571">
    <property type="entry name" value="Peptidase_M49"/>
    <property type="match status" value="1"/>
</dbReference>
<dbReference type="Gene3D" id="3.30.540.30">
    <property type="match status" value="2"/>
</dbReference>
<keyword evidence="6 11" id="KW-0645">Protease</keyword>
<evidence type="ECO:0000313" key="12">
    <source>
        <dbReference type="EMBL" id="VUC30927.1"/>
    </source>
</evidence>
<proteinExistence type="inferred from homology"/>
<sequence length="690" mass="78371">MAVNEVQVFKLAVEDQFGRLADREKRYAHHMARASWAGARIIFRQVSPESFLIFDFIMELHDTCSGDWESLTCPWVTKEDIDNFKTYAATFLSNVGNYYGSGDQKFIPQVEHTVLQKLSERSPRLTNLYERFSHEILAVPPHSLGYSSNTAQTAYYPGGYLKESDITMVSKLLEQSHIHPENSRLQKVGDNDYEVLLASVESGAQKRIALPNGTGSVQIVQGDHSSDLQRVCHELTEAAKYTANDLQKQFLEKYIESFQTGNLEAYRESLRIWVKDKGPRVENIFGFVEPYRDPHGIRAEFEGLVAIADDEETILLAKLVENSATFIRRLPWATADNNGKGPFEKSLFEPPDFSSIHSLAYCSSIIFPGINVPNYNDIRQEDGFKNVIISNRMVTESQAKQYPFIHASEAETFQKHKFPAYYWWVVLHELLGHGTGQMMVESAEGKFNFDIKNPPINPLTNKPISTWYKPGQTWTGEFGDLATTVDECRAELVGAYLMDDVELLELFGFSETSDIRADDCYVNTRNSLKVTYNLYQQLGVDGLRGLSNFNVTNGKWGQAHSRAHFAMLKCLIRDGDGVVTIVHDELGKDLTVHVDRSKIRTHGKAALGKMLLHLHMFRCTADAKGCRAYYEELSRVEEEHLCWRETVLLKKPPPMIFVHANTFLDGDQVTLKEYEPTIDGVIQSWAERDV</sequence>
<keyword evidence="4 11" id="KW-0031">Aminopeptidase</keyword>
<evidence type="ECO:0000256" key="3">
    <source>
        <dbReference type="ARBA" id="ARBA00010200"/>
    </source>
</evidence>
<comment type="similarity">
    <text evidence="3 11">Belongs to the peptidase M49 family.</text>
</comment>